<dbReference type="Proteomes" id="UP000507245">
    <property type="component" value="Unassembled WGS sequence"/>
</dbReference>
<evidence type="ECO:0000256" key="8">
    <source>
        <dbReference type="ARBA" id="ARBA00033335"/>
    </source>
</evidence>
<evidence type="ECO:0000256" key="3">
    <source>
        <dbReference type="ARBA" id="ARBA00012780"/>
    </source>
</evidence>
<dbReference type="InterPro" id="IPR000490">
    <property type="entry name" value="Glyco_hydro_17"/>
</dbReference>
<dbReference type="Pfam" id="PF00332">
    <property type="entry name" value="Glyco_hydro_17"/>
    <property type="match status" value="1"/>
</dbReference>
<reference evidence="15" key="1">
    <citation type="journal article" date="2020" name="Genome Biol.">
        <title>Gamete binning: chromosome-level and haplotype-resolved genome assembly enabled by high-throughput single-cell sequencing of gamete genomes.</title>
        <authorList>
            <person name="Campoy J.A."/>
            <person name="Sun H."/>
            <person name="Goel M."/>
            <person name="Jiao W.-B."/>
            <person name="Folz-Donahue K."/>
            <person name="Wang N."/>
            <person name="Rubio M."/>
            <person name="Liu C."/>
            <person name="Kukat C."/>
            <person name="Ruiz D."/>
            <person name="Huettel B."/>
            <person name="Schneeberger K."/>
        </authorList>
    </citation>
    <scope>NUCLEOTIDE SEQUENCE [LARGE SCALE GENOMIC DNA]</scope>
    <source>
        <strain evidence="15">cv. Rojo Pasion</strain>
    </source>
</reference>
<protein>
    <recommendedName>
        <fullName evidence="3">glucan endo-1,3-beta-D-glucosidase</fullName>
        <ecNumber evidence="3">3.2.1.39</ecNumber>
    </recommendedName>
    <alternativeName>
        <fullName evidence="8">(1-&gt;3)-beta-glucan endohydrolase</fullName>
    </alternativeName>
    <alternativeName>
        <fullName evidence="9">Beta-1,3-endoglucanase</fullName>
    </alternativeName>
</protein>
<sequence length="498" mass="54997">MGPLVFFLFPLLGLSFAEISSKIGINYGQLGNNLPSPNSSIELIKSMNAGRVKLYDANPEILNLLSGTNLQVSIMVPNSEISIIASNQAKADEWVRNNVLPYYPQTMIRYLLVGNEVLSYNSSDQDRQMWLDLVPAMTKIKSSLKAQNITNIKVGTPLAMDVLQSTFPPSNSMFRPDISNSVMAPMLRFLNRTNSFMFIDVYPYFPWSSNTTNISLDFALFRGNNNTDYYTDPGSGLIYTNLLDQMLDSLIHAMAKLGYPNIRLLITETGWPNSGDIEQPGANIHNAATYNRNLIHRMVAKPPLGTPARLGVVIPTFIFSLFDENQKTGPGTERHWGLLHADGTPIYDIDLTGKLLKYTLITGKRALEDYEPLPEANNNSPYKGSVWCVVAKGVNNDELGSALNNLCNSSAGNGTCDALSPGKECYEPVSEILHANYAFSSYWAKFRGHGATCYFNGLAEQTTVDPSKFSFSAIDGTEDVLYPWAQGINSIYPCAHSK</sequence>
<dbReference type="SUPFAM" id="SSF51445">
    <property type="entry name" value="(Trans)glycosidases"/>
    <property type="match status" value="1"/>
</dbReference>
<evidence type="ECO:0000256" key="10">
    <source>
        <dbReference type="RuleBase" id="RU004335"/>
    </source>
</evidence>
<dbReference type="InterPro" id="IPR044965">
    <property type="entry name" value="Glyco_hydro_17_plant"/>
</dbReference>
<evidence type="ECO:0000313" key="15">
    <source>
        <dbReference type="Proteomes" id="UP000507245"/>
    </source>
</evidence>
<dbReference type="Gene3D" id="3.20.20.80">
    <property type="entry name" value="Glycosidases"/>
    <property type="match status" value="1"/>
</dbReference>
<evidence type="ECO:0000256" key="7">
    <source>
        <dbReference type="ARBA" id="ARBA00023295"/>
    </source>
</evidence>
<feature type="chain" id="PRO_5026861014" description="glucan endo-1,3-beta-D-glucosidase" evidence="12">
    <location>
        <begin position="18"/>
        <end position="498"/>
    </location>
</feature>
<dbReference type="GO" id="GO:0005975">
    <property type="term" value="P:carbohydrate metabolic process"/>
    <property type="evidence" value="ECO:0007669"/>
    <property type="project" value="InterPro"/>
</dbReference>
<keyword evidence="6" id="KW-1015">Disulfide bond</keyword>
<dbReference type="EMBL" id="CAEKKB010000001">
    <property type="protein sequence ID" value="CAB4293736.1"/>
    <property type="molecule type" value="Genomic_DNA"/>
</dbReference>
<evidence type="ECO:0000256" key="11">
    <source>
        <dbReference type="RuleBase" id="RU004336"/>
    </source>
</evidence>
<gene>
    <name evidence="14" type="ORF">ORAREDHAP_LOCUS2901</name>
</gene>
<accession>A0A6J5VX84</accession>
<evidence type="ECO:0000313" key="14">
    <source>
        <dbReference type="EMBL" id="CAB4293736.1"/>
    </source>
</evidence>
<dbReference type="FunFam" id="3.20.20.80:FF:000005">
    <property type="entry name" value="Glucan endo-1,3-beta-glucosidase 14"/>
    <property type="match status" value="1"/>
</dbReference>
<evidence type="ECO:0000256" key="5">
    <source>
        <dbReference type="ARBA" id="ARBA00022801"/>
    </source>
</evidence>
<dbReference type="AlphaFoldDB" id="A0A6J5VX84"/>
<proteinExistence type="inferred from homology"/>
<dbReference type="GO" id="GO:0042973">
    <property type="term" value="F:glucan endo-1,3-beta-D-glucosidase activity"/>
    <property type="evidence" value="ECO:0007669"/>
    <property type="project" value="UniProtKB-EC"/>
</dbReference>
<comment type="similarity">
    <text evidence="2 10">Belongs to the glycosyl hydrolase 17 family.</text>
</comment>
<feature type="domain" description="X8" evidence="13">
    <location>
        <begin position="386"/>
        <end position="471"/>
    </location>
</feature>
<keyword evidence="7 11" id="KW-0326">Glycosidase</keyword>
<dbReference type="PROSITE" id="PS00587">
    <property type="entry name" value="GLYCOSYL_HYDROL_F17"/>
    <property type="match status" value="1"/>
</dbReference>
<evidence type="ECO:0000259" key="13">
    <source>
        <dbReference type="SMART" id="SM00768"/>
    </source>
</evidence>
<dbReference type="EC" id="3.2.1.39" evidence="3"/>
<feature type="signal peptide" evidence="12">
    <location>
        <begin position="1"/>
        <end position="17"/>
    </location>
</feature>
<dbReference type="InterPro" id="IPR012946">
    <property type="entry name" value="X8"/>
</dbReference>
<organism evidence="14 15">
    <name type="scientific">Prunus armeniaca</name>
    <name type="common">Apricot</name>
    <name type="synonym">Armeniaca vulgaris</name>
    <dbReference type="NCBI Taxonomy" id="36596"/>
    <lineage>
        <taxon>Eukaryota</taxon>
        <taxon>Viridiplantae</taxon>
        <taxon>Streptophyta</taxon>
        <taxon>Embryophyta</taxon>
        <taxon>Tracheophyta</taxon>
        <taxon>Spermatophyta</taxon>
        <taxon>Magnoliopsida</taxon>
        <taxon>eudicotyledons</taxon>
        <taxon>Gunneridae</taxon>
        <taxon>Pentapetalae</taxon>
        <taxon>rosids</taxon>
        <taxon>fabids</taxon>
        <taxon>Rosales</taxon>
        <taxon>Rosaceae</taxon>
        <taxon>Amygdaloideae</taxon>
        <taxon>Amygdaleae</taxon>
        <taxon>Prunus</taxon>
    </lineage>
</organism>
<keyword evidence="4 12" id="KW-0732">Signal</keyword>
<dbReference type="InterPro" id="IPR017853">
    <property type="entry name" value="GH"/>
</dbReference>
<keyword evidence="15" id="KW-1185">Reference proteome</keyword>
<dbReference type="PANTHER" id="PTHR32227">
    <property type="entry name" value="GLUCAN ENDO-1,3-BETA-GLUCOSIDASE BG1-RELATED-RELATED"/>
    <property type="match status" value="1"/>
</dbReference>
<comment type="catalytic activity">
    <reaction evidence="1">
        <text>Hydrolysis of (1-&gt;3)-beta-D-glucosidic linkages in (1-&gt;3)-beta-D-glucans.</text>
        <dbReference type="EC" id="3.2.1.39"/>
    </reaction>
</comment>
<dbReference type="Gene3D" id="1.20.58.1040">
    <property type="match status" value="1"/>
</dbReference>
<evidence type="ECO:0000256" key="12">
    <source>
        <dbReference type="SAM" id="SignalP"/>
    </source>
</evidence>
<name>A0A6J5VX84_PRUAR</name>
<dbReference type="Pfam" id="PF07983">
    <property type="entry name" value="X8"/>
    <property type="match status" value="1"/>
</dbReference>
<evidence type="ECO:0000256" key="9">
    <source>
        <dbReference type="ARBA" id="ARBA00033417"/>
    </source>
</evidence>
<evidence type="ECO:0000256" key="6">
    <source>
        <dbReference type="ARBA" id="ARBA00023157"/>
    </source>
</evidence>
<evidence type="ECO:0000256" key="2">
    <source>
        <dbReference type="ARBA" id="ARBA00008773"/>
    </source>
</evidence>
<dbReference type="SMART" id="SM00768">
    <property type="entry name" value="X8"/>
    <property type="match status" value="1"/>
</dbReference>
<evidence type="ECO:0000256" key="4">
    <source>
        <dbReference type="ARBA" id="ARBA00022729"/>
    </source>
</evidence>
<keyword evidence="5 11" id="KW-0378">Hydrolase</keyword>
<dbReference type="OrthoDB" id="941679at2759"/>
<evidence type="ECO:0000256" key="1">
    <source>
        <dbReference type="ARBA" id="ARBA00000382"/>
    </source>
</evidence>